<sequence>MKIELSLLEEAIVAIFKEMKVQGMDNIDLDADFYWNVPSESIYDIYNEPTQLDIGQLEADYEMLCKAKENELLIKYNLKNISAILRYLSEKHAIWSDLMILKV</sequence>
<accession>A0AAJ4NK03</accession>
<proteinExistence type="predicted"/>
<protein>
    <submittedName>
        <fullName evidence="1">Uncharacterized protein</fullName>
    </submittedName>
</protein>
<organism evidence="1 2">
    <name type="scientific">Providencia rettgeri</name>
    <dbReference type="NCBI Taxonomy" id="587"/>
    <lineage>
        <taxon>Bacteria</taxon>
        <taxon>Pseudomonadati</taxon>
        <taxon>Pseudomonadota</taxon>
        <taxon>Gammaproteobacteria</taxon>
        <taxon>Enterobacterales</taxon>
        <taxon>Morganellaceae</taxon>
        <taxon>Providencia</taxon>
    </lineage>
</organism>
<reference evidence="1" key="1">
    <citation type="submission" date="2021-06" db="EMBL/GenBank/DDBJ databases">
        <title>Emergence of genetically related NDM-1-producing Providencia rettgeri strains in Argentina.</title>
        <authorList>
            <person name="Pasteran F."/>
            <person name="Meo A."/>
            <person name="Gomez S."/>
            <person name="Derdoy L."/>
            <person name="Albronoz E."/>
            <person name="Faccone D."/>
            <person name="Guerriero L."/>
            <person name="Archuby D."/>
            <person name="Tarzia A."/>
            <person name="Lopez M."/>
            <person name="Corso A."/>
        </authorList>
    </citation>
    <scope>NUCLEOTIDE SEQUENCE</scope>
    <source>
        <strain evidence="1">PreM15628</strain>
    </source>
</reference>
<dbReference type="EMBL" id="CP076405">
    <property type="protein sequence ID" value="QWQ21939.2"/>
    <property type="molecule type" value="Genomic_DNA"/>
</dbReference>
<gene>
    <name evidence="1" type="ORF">KOF27_06305</name>
</gene>
<name>A0AAJ4NK03_PRORE</name>
<evidence type="ECO:0000313" key="2">
    <source>
        <dbReference type="Proteomes" id="UP000682358"/>
    </source>
</evidence>
<dbReference type="Proteomes" id="UP000682358">
    <property type="component" value="Chromosome"/>
</dbReference>
<evidence type="ECO:0000313" key="1">
    <source>
        <dbReference type="EMBL" id="QWQ21939.2"/>
    </source>
</evidence>
<dbReference type="AlphaFoldDB" id="A0AAJ4NK03"/>